<comment type="caution">
    <text evidence="3">The sequence shown here is derived from an EMBL/GenBank/DDBJ whole genome shotgun (WGS) entry which is preliminary data.</text>
</comment>
<keyword evidence="2" id="KW-0732">Signal</keyword>
<dbReference type="Proteomes" id="UP000613266">
    <property type="component" value="Unassembled WGS sequence"/>
</dbReference>
<keyword evidence="4" id="KW-1185">Reference proteome</keyword>
<protein>
    <submittedName>
        <fullName evidence="3">Uncharacterized protein</fullName>
    </submittedName>
</protein>
<organism evidence="3 4">
    <name type="scientific">Inhella proteolytica</name>
    <dbReference type="NCBI Taxonomy" id="2795029"/>
    <lineage>
        <taxon>Bacteria</taxon>
        <taxon>Pseudomonadati</taxon>
        <taxon>Pseudomonadota</taxon>
        <taxon>Betaproteobacteria</taxon>
        <taxon>Burkholderiales</taxon>
        <taxon>Sphaerotilaceae</taxon>
        <taxon>Inhella</taxon>
    </lineage>
</organism>
<accession>A0A931J048</accession>
<evidence type="ECO:0000256" key="1">
    <source>
        <dbReference type="SAM" id="MobiDB-lite"/>
    </source>
</evidence>
<evidence type="ECO:0000313" key="4">
    <source>
        <dbReference type="Proteomes" id="UP000613266"/>
    </source>
</evidence>
<evidence type="ECO:0000313" key="3">
    <source>
        <dbReference type="EMBL" id="MBH9575921.1"/>
    </source>
</evidence>
<sequence>MSAVRPLLFAVLAAALWAPAPAAQASELVKLAKLIVTGKRSPTVPLETKPLPATTPVAPVQPRSEAAAPAPANERNGQFEPQEGQDGSAPAQRLELPRTERGGGDRVGAHPSRPQVG</sequence>
<evidence type="ECO:0000256" key="2">
    <source>
        <dbReference type="SAM" id="SignalP"/>
    </source>
</evidence>
<reference evidence="3" key="1">
    <citation type="submission" date="2020-12" db="EMBL/GenBank/DDBJ databases">
        <title>The genome sequence of Inhella sp. 1Y17.</title>
        <authorList>
            <person name="Liu Y."/>
        </authorList>
    </citation>
    <scope>NUCLEOTIDE SEQUENCE</scope>
    <source>
        <strain evidence="3">1Y17</strain>
    </source>
</reference>
<dbReference type="EMBL" id="JAEDAK010000002">
    <property type="protein sequence ID" value="MBH9575921.1"/>
    <property type="molecule type" value="Genomic_DNA"/>
</dbReference>
<feature type="chain" id="PRO_5037712275" evidence="2">
    <location>
        <begin position="26"/>
        <end position="117"/>
    </location>
</feature>
<feature type="compositionally biased region" description="Basic and acidic residues" evidence="1">
    <location>
        <begin position="95"/>
        <end position="108"/>
    </location>
</feature>
<feature type="signal peptide" evidence="2">
    <location>
        <begin position="1"/>
        <end position="25"/>
    </location>
</feature>
<proteinExistence type="predicted"/>
<gene>
    <name evidence="3" type="ORF">I7X39_03285</name>
</gene>
<feature type="region of interest" description="Disordered" evidence="1">
    <location>
        <begin position="40"/>
        <end position="117"/>
    </location>
</feature>
<dbReference type="AlphaFoldDB" id="A0A931J048"/>
<name>A0A931J048_9BURK</name>
<dbReference type="RefSeq" id="WP_198109543.1">
    <property type="nucleotide sequence ID" value="NZ_JAEDAK010000002.1"/>
</dbReference>